<name>A0A371J5W5_9FIRM</name>
<dbReference type="RefSeq" id="WP_094368220.1">
    <property type="nucleotide sequence ID" value="NZ_NOJY02000008.1"/>
</dbReference>
<dbReference type="AlphaFoldDB" id="A0A371J5W5"/>
<dbReference type="EMBL" id="NOJY02000008">
    <property type="protein sequence ID" value="RDY28149.1"/>
    <property type="molecule type" value="Genomic_DNA"/>
</dbReference>
<evidence type="ECO:0000313" key="2">
    <source>
        <dbReference type="Proteomes" id="UP000215694"/>
    </source>
</evidence>
<organism evidence="1 2">
    <name type="scientific">Romboutsia weinsteinii</name>
    <dbReference type="NCBI Taxonomy" id="2020949"/>
    <lineage>
        <taxon>Bacteria</taxon>
        <taxon>Bacillati</taxon>
        <taxon>Bacillota</taxon>
        <taxon>Clostridia</taxon>
        <taxon>Peptostreptococcales</taxon>
        <taxon>Peptostreptococcaceae</taxon>
        <taxon>Romboutsia</taxon>
    </lineage>
</organism>
<gene>
    <name evidence="1" type="ORF">CHL78_006025</name>
</gene>
<reference evidence="1 2" key="1">
    <citation type="journal article" date="2017" name="Genome Announc.">
        <title>Draft Genome Sequence of Romboutsia weinsteinii sp. nov. Strain CCRI-19649(T) Isolated from Surface Water.</title>
        <authorList>
            <person name="Maheux A.F."/>
            <person name="Boudreau D.K."/>
            <person name="Berube E."/>
            <person name="Boissinot M."/>
            <person name="Cantin P."/>
            <person name="Raymond F."/>
            <person name="Corbeil J."/>
            <person name="Omar R.F."/>
            <person name="Bergeron M.G."/>
        </authorList>
    </citation>
    <scope>NUCLEOTIDE SEQUENCE [LARGE SCALE GENOMIC DNA]</scope>
    <source>
        <strain evidence="1 2">CCRI-19649</strain>
    </source>
</reference>
<dbReference type="Proteomes" id="UP000215694">
    <property type="component" value="Unassembled WGS sequence"/>
</dbReference>
<dbReference type="OrthoDB" id="1957874at2"/>
<accession>A0A371J5W5</accession>
<sequence>MLNLTLNNNPRCNCKLESKVKQQVWEFENIPYIKIEGNNIKKDYTSIKVTQDNKELFSDFIQINNNSFMIKFELKDALNKTNNIKVFMDNYEEVFNISLNKIFGTVKYLDNSSVKYPIINCTNSDIVAVGDENGNFELLLNDKENSIGIFDNRYSVDMLEVWIYNVDLKQDIRLDVKIDKCEVYGIRMWEQEHSDCIHFIPMSITRINDVYSRLEDSKEEVDILSNKDSWPYLKKEDIDVYYNNNSVEIVSFSKLDDFLGKINGKNIFRNGYVISIPKLDKTEGDLIKIIFRDKYLINNTISIGVGEGYYLVK</sequence>
<proteinExistence type="predicted"/>
<evidence type="ECO:0000313" key="1">
    <source>
        <dbReference type="EMBL" id="RDY28149.1"/>
    </source>
</evidence>
<comment type="caution">
    <text evidence="1">The sequence shown here is derived from an EMBL/GenBank/DDBJ whole genome shotgun (WGS) entry which is preliminary data.</text>
</comment>
<keyword evidence="2" id="KW-1185">Reference proteome</keyword>
<protein>
    <submittedName>
        <fullName evidence="1">Uncharacterized protein</fullName>
    </submittedName>
</protein>